<keyword evidence="1" id="KW-0812">Transmembrane</keyword>
<proteinExistence type="predicted"/>
<organism evidence="2 3">
    <name type="scientific">Pararge aegeria aegeria</name>
    <dbReference type="NCBI Taxonomy" id="348720"/>
    <lineage>
        <taxon>Eukaryota</taxon>
        <taxon>Metazoa</taxon>
        <taxon>Ecdysozoa</taxon>
        <taxon>Arthropoda</taxon>
        <taxon>Hexapoda</taxon>
        <taxon>Insecta</taxon>
        <taxon>Pterygota</taxon>
        <taxon>Neoptera</taxon>
        <taxon>Endopterygota</taxon>
        <taxon>Lepidoptera</taxon>
        <taxon>Glossata</taxon>
        <taxon>Ditrysia</taxon>
        <taxon>Papilionoidea</taxon>
        <taxon>Nymphalidae</taxon>
        <taxon>Satyrinae</taxon>
        <taxon>Satyrini</taxon>
        <taxon>Parargina</taxon>
        <taxon>Pararge</taxon>
    </lineage>
</organism>
<accession>A0A8S4RJK0</accession>
<evidence type="ECO:0000256" key="1">
    <source>
        <dbReference type="SAM" id="Phobius"/>
    </source>
</evidence>
<dbReference type="AlphaFoldDB" id="A0A8S4RJK0"/>
<dbReference type="Proteomes" id="UP000838756">
    <property type="component" value="Unassembled WGS sequence"/>
</dbReference>
<sequence>MSQILAIIHYIFFGIVVSSLTLNVIFIFVSIIFTLYWQGKGSAVNEEQQPQAIFPIESSRPSLVPVLPQAIIYKAFTRTGSGRSIVLVQSEKSSDTISATSFCVKDVSKM</sequence>
<keyword evidence="1" id="KW-0472">Membrane</keyword>
<reference evidence="2" key="1">
    <citation type="submission" date="2022-03" db="EMBL/GenBank/DDBJ databases">
        <authorList>
            <person name="Lindestad O."/>
        </authorList>
    </citation>
    <scope>NUCLEOTIDE SEQUENCE</scope>
</reference>
<name>A0A8S4RJK0_9NEOP</name>
<dbReference type="OrthoDB" id="6928267at2759"/>
<keyword evidence="3" id="KW-1185">Reference proteome</keyword>
<evidence type="ECO:0000313" key="3">
    <source>
        <dbReference type="Proteomes" id="UP000838756"/>
    </source>
</evidence>
<evidence type="ECO:0000313" key="2">
    <source>
        <dbReference type="EMBL" id="CAH2236815.1"/>
    </source>
</evidence>
<protein>
    <submittedName>
        <fullName evidence="2">Jg8569 protein</fullName>
    </submittedName>
</protein>
<comment type="caution">
    <text evidence="2">The sequence shown here is derived from an EMBL/GenBank/DDBJ whole genome shotgun (WGS) entry which is preliminary data.</text>
</comment>
<gene>
    <name evidence="2" type="primary">jg8569</name>
    <name evidence="2" type="ORF">PAEG_LOCUS14156</name>
</gene>
<dbReference type="EMBL" id="CAKXAJ010025223">
    <property type="protein sequence ID" value="CAH2236815.1"/>
    <property type="molecule type" value="Genomic_DNA"/>
</dbReference>
<keyword evidence="1" id="KW-1133">Transmembrane helix</keyword>
<feature type="transmembrane region" description="Helical" evidence="1">
    <location>
        <begin position="7"/>
        <end position="37"/>
    </location>
</feature>